<keyword evidence="3" id="KW-1185">Reference proteome</keyword>
<dbReference type="AlphaFoldDB" id="A0AAV5MX16"/>
<comment type="caution">
    <text evidence="2">The sequence shown here is derived from an EMBL/GenBank/DDBJ whole genome shotgun (WGS) entry which is preliminary data.</text>
</comment>
<protein>
    <submittedName>
        <fullName evidence="2">N-acetyltransferase</fullName>
    </submittedName>
</protein>
<evidence type="ECO:0000313" key="3">
    <source>
        <dbReference type="Proteomes" id="UP001058124"/>
    </source>
</evidence>
<dbReference type="GO" id="GO:1990189">
    <property type="term" value="F:protein N-terminal-serine acetyltransferase activity"/>
    <property type="evidence" value="ECO:0007669"/>
    <property type="project" value="TreeGrafter"/>
</dbReference>
<dbReference type="GO" id="GO:0008999">
    <property type="term" value="F:protein-N-terminal-alanine acetyltransferase activity"/>
    <property type="evidence" value="ECO:0007669"/>
    <property type="project" value="TreeGrafter"/>
</dbReference>
<accession>A0AAV5MX16</accession>
<evidence type="ECO:0000313" key="2">
    <source>
        <dbReference type="EMBL" id="GKX54388.1"/>
    </source>
</evidence>
<dbReference type="InterPro" id="IPR016181">
    <property type="entry name" value="Acyl_CoA_acyltransferase"/>
</dbReference>
<dbReference type="FunFam" id="3.40.630.30:FF:000047">
    <property type="entry name" value="Acetyltransferase, GNAT family"/>
    <property type="match status" value="1"/>
</dbReference>
<evidence type="ECO:0000259" key="1">
    <source>
        <dbReference type="PROSITE" id="PS51186"/>
    </source>
</evidence>
<dbReference type="Pfam" id="PF13302">
    <property type="entry name" value="Acetyltransf_3"/>
    <property type="match status" value="1"/>
</dbReference>
<sequence length="235" mass="26658">MSPRINSYGQPVGDDLPQWVARPRPERIALTGDYCTLTPFSAKEHGKALFHAYSQAQDGRDWTWLSVGPFLAEQDYLEYAATMEQSQDPLHYAIVDNASGLPVGSVALMRIDVRNGVVEVGHVTYSPLLKGTRVATEAQYLLMKYVFDTLGYRRYEWKCDNLNEPSRRAAQRLGFQPEGVFRQAVVYKGRTRDTAWFSLLDKEWPSNKKVLASWLSGDNFDANGSQLHPLSFFRS</sequence>
<dbReference type="EMBL" id="BRLH01000001">
    <property type="protein sequence ID" value="GKX54388.1"/>
    <property type="molecule type" value="Genomic_DNA"/>
</dbReference>
<reference evidence="2" key="1">
    <citation type="submission" date="2022-06" db="EMBL/GenBank/DDBJ databases">
        <title>Draft genome sequences of Leminorella grimontii str. JCM5902.</title>
        <authorList>
            <person name="Wakabayashi Y."/>
            <person name="Kojima K."/>
        </authorList>
    </citation>
    <scope>NUCLEOTIDE SEQUENCE</scope>
    <source>
        <strain evidence="2">JCM 5902</strain>
    </source>
</reference>
<dbReference type="Gene3D" id="3.40.630.30">
    <property type="match status" value="1"/>
</dbReference>
<dbReference type="PROSITE" id="PS51186">
    <property type="entry name" value="GNAT"/>
    <property type="match status" value="1"/>
</dbReference>
<dbReference type="PANTHER" id="PTHR43441">
    <property type="entry name" value="RIBOSOMAL-PROTEIN-SERINE ACETYLTRANSFERASE"/>
    <property type="match status" value="1"/>
</dbReference>
<dbReference type="Proteomes" id="UP001058124">
    <property type="component" value="Unassembled WGS sequence"/>
</dbReference>
<proteinExistence type="predicted"/>
<name>A0AAV5MX16_9GAMM</name>
<dbReference type="RefSeq" id="WP_027272955.1">
    <property type="nucleotide sequence ID" value="NZ_BRLH01000001.1"/>
</dbReference>
<dbReference type="SUPFAM" id="SSF55729">
    <property type="entry name" value="Acyl-CoA N-acyltransferases (Nat)"/>
    <property type="match status" value="1"/>
</dbReference>
<organism evidence="2 3">
    <name type="scientific">Leminorella grimontii</name>
    <dbReference type="NCBI Taxonomy" id="82981"/>
    <lineage>
        <taxon>Bacteria</taxon>
        <taxon>Pseudomonadati</taxon>
        <taxon>Pseudomonadota</taxon>
        <taxon>Gammaproteobacteria</taxon>
        <taxon>Enterobacterales</taxon>
        <taxon>Budviciaceae</taxon>
        <taxon>Leminorella</taxon>
    </lineage>
</organism>
<feature type="domain" description="N-acetyltransferase" evidence="1">
    <location>
        <begin position="32"/>
        <end position="193"/>
    </location>
</feature>
<gene>
    <name evidence="2" type="ORF">SOASR030_05000</name>
</gene>
<dbReference type="InterPro" id="IPR000182">
    <property type="entry name" value="GNAT_dom"/>
</dbReference>
<dbReference type="PANTHER" id="PTHR43441:SF2">
    <property type="entry name" value="FAMILY ACETYLTRANSFERASE, PUTATIVE (AFU_ORTHOLOGUE AFUA_7G00850)-RELATED"/>
    <property type="match status" value="1"/>
</dbReference>
<dbReference type="InterPro" id="IPR051908">
    <property type="entry name" value="Ribosomal_N-acetyltransferase"/>
</dbReference>